<dbReference type="HOGENOM" id="CLU_1018265_0_0_11"/>
<dbReference type="STRING" id="196627.cg0712"/>
<dbReference type="PROSITE" id="PS51257">
    <property type="entry name" value="PROKAR_LIPOPROTEIN"/>
    <property type="match status" value="1"/>
</dbReference>
<evidence type="ECO:0000313" key="3">
    <source>
        <dbReference type="EMBL" id="BAB98008.1"/>
    </source>
</evidence>
<protein>
    <recommendedName>
        <fullName evidence="5">DUF4352 domain-containing protein</fullName>
    </recommendedName>
</protein>
<evidence type="ECO:0000256" key="1">
    <source>
        <dbReference type="ARBA" id="ARBA00022729"/>
    </source>
</evidence>
<dbReference type="OrthoDB" id="4237360at2"/>
<organism evidence="3 4">
    <name type="scientific">Corynebacterium glutamicum (strain ATCC 13032 / DSM 20300 / JCM 1318 / BCRC 11384 / CCUG 27702 / LMG 3730 / NBRC 12168 / NCIMB 10025 / NRRL B-2784 / 534)</name>
    <dbReference type="NCBI Taxonomy" id="196627"/>
    <lineage>
        <taxon>Bacteria</taxon>
        <taxon>Bacillati</taxon>
        <taxon>Actinomycetota</taxon>
        <taxon>Actinomycetes</taxon>
        <taxon>Mycobacteriales</taxon>
        <taxon>Corynebacteriaceae</taxon>
        <taxon>Corynebacterium</taxon>
    </lineage>
</organism>
<feature type="chain" id="PRO_5039030068" description="DUF4352 domain-containing protein" evidence="2">
    <location>
        <begin position="26"/>
        <end position="321"/>
    </location>
</feature>
<feature type="signal peptide" evidence="2">
    <location>
        <begin position="1"/>
        <end position="25"/>
    </location>
</feature>
<sequence>MSKRSRAFATALIALGLGLSSCSTTEDTAISETTVSSVATKTTSTLPEMNSAVSADGVTITIDSAFTTDSVEMESLDRPSGDIQPEMSREDGIFVVVETTIKNESGADMDITCASTGSTVYAEISTNQEAVYQPIRDLFLIPGNPECNHNLGSGFDAPMTWVFQIPKDATAERFGFTHSELGDGKLTWIALNDLSNSEPATESTMRDEAAIDPSTPQQTPVQETVISQNTIETPVAPAPAVPAYGASCPVSMLQQPSQAADGSALVCIYAGTPNPIWVYGPEPLGVGTATPGGACEGYEAGGQDASGNIMMCSGGQWVYGP</sequence>
<evidence type="ECO:0008006" key="5">
    <source>
        <dbReference type="Google" id="ProtNLM"/>
    </source>
</evidence>
<keyword evidence="1 2" id="KW-0732">Signal</keyword>
<dbReference type="PATRIC" id="fig|196627.13.peg.605"/>
<dbReference type="eggNOG" id="ENOG5033N8C">
    <property type="taxonomic scope" value="Bacteria"/>
</dbReference>
<dbReference type="BioCyc" id="CORYNE:G18NG-10177-MONOMER"/>
<dbReference type="KEGG" id="cgl:Cgl0615"/>
<dbReference type="GeneID" id="1018618"/>
<dbReference type="RefSeq" id="WP_011265591.1">
    <property type="nucleotide sequence ID" value="NC_003450.3"/>
</dbReference>
<accession>Q8NSQ3</accession>
<dbReference type="KEGG" id="cgb:cg0712"/>
<name>Q8NSQ3_CORGL</name>
<accession>Q6M7E9</accession>
<dbReference type="AlphaFoldDB" id="Q8NSQ3"/>
<dbReference type="Proteomes" id="UP000000582">
    <property type="component" value="Chromosome"/>
</dbReference>
<gene>
    <name evidence="3" type="ordered locus">Cgl0615</name>
</gene>
<dbReference type="EMBL" id="BA000036">
    <property type="protein sequence ID" value="BAB98008.1"/>
    <property type="molecule type" value="Genomic_DNA"/>
</dbReference>
<evidence type="ECO:0000313" key="4">
    <source>
        <dbReference type="Proteomes" id="UP000000582"/>
    </source>
</evidence>
<proteinExistence type="predicted"/>
<keyword evidence="4" id="KW-1185">Reference proteome</keyword>
<dbReference type="Gene3D" id="2.60.40.1240">
    <property type="match status" value="1"/>
</dbReference>
<reference evidence="4" key="1">
    <citation type="journal article" date="2003" name="Appl. Microbiol. Biotechnol.">
        <title>The Corynebacterium glutamicum genome: features and impacts on biotechnological processes.</title>
        <authorList>
            <person name="Ikeda M."/>
            <person name="Nakagawa S."/>
        </authorList>
    </citation>
    <scope>NUCLEOTIDE SEQUENCE [LARGE SCALE GENOMIC DNA]</scope>
    <source>
        <strain evidence="4">ATCC 13032 / DSM 20300 / BCRC 11384 / JCM 1318 / LMG 3730 / NCIMB 10025</strain>
    </source>
</reference>
<dbReference type="InterPro" id="IPR029050">
    <property type="entry name" value="Immunoprotect_excell_Ig-like"/>
</dbReference>
<evidence type="ECO:0000256" key="2">
    <source>
        <dbReference type="SAM" id="SignalP"/>
    </source>
</evidence>